<keyword evidence="12" id="KW-1185">Reference proteome</keyword>
<dbReference type="STRING" id="13616.ENSMODP00000020655"/>
<dbReference type="Gene3D" id="3.40.50.1820">
    <property type="entry name" value="alpha/beta hydrolase"/>
    <property type="match status" value="1"/>
</dbReference>
<dbReference type="FunFam" id="3.40.50.1820:FF:000012">
    <property type="entry name" value="Lipase"/>
    <property type="match status" value="1"/>
</dbReference>
<keyword evidence="4" id="KW-0443">Lipid metabolism</keyword>
<dbReference type="GO" id="GO:0006629">
    <property type="term" value="P:lipid metabolic process"/>
    <property type="evidence" value="ECO:0000318"/>
    <property type="project" value="GO_Central"/>
</dbReference>
<feature type="domain" description="Partial AB-hydrolase lipase" evidence="10">
    <location>
        <begin position="37"/>
        <end position="77"/>
    </location>
</feature>
<evidence type="ECO:0000313" key="11">
    <source>
        <dbReference type="Ensembl" id="ENSMODP00000020655.2"/>
    </source>
</evidence>
<dbReference type="InterPro" id="IPR000073">
    <property type="entry name" value="AB_hydrolase_1"/>
</dbReference>
<dbReference type="InParanoid" id="F7E7P9"/>
<evidence type="ECO:0000256" key="7">
    <source>
        <dbReference type="PIRSR" id="PIRSR000862-1"/>
    </source>
</evidence>
<reference evidence="11 12" key="1">
    <citation type="journal article" date="2007" name="Nature">
        <title>Genome of the marsupial Monodelphis domestica reveals innovation in non-coding sequences.</title>
        <authorList>
            <person name="Mikkelsen T.S."/>
            <person name="Wakefield M.J."/>
            <person name="Aken B."/>
            <person name="Amemiya C.T."/>
            <person name="Chang J.L."/>
            <person name="Duke S."/>
            <person name="Garber M."/>
            <person name="Gentles A.J."/>
            <person name="Goodstadt L."/>
            <person name="Heger A."/>
            <person name="Jurka J."/>
            <person name="Kamal M."/>
            <person name="Mauceli E."/>
            <person name="Searle S.M."/>
            <person name="Sharpe T."/>
            <person name="Baker M.L."/>
            <person name="Batzer M.A."/>
            <person name="Benos P.V."/>
            <person name="Belov K."/>
            <person name="Clamp M."/>
            <person name="Cook A."/>
            <person name="Cuff J."/>
            <person name="Das R."/>
            <person name="Davidow L."/>
            <person name="Deakin J.E."/>
            <person name="Fazzari M.J."/>
            <person name="Glass J.L."/>
            <person name="Grabherr M."/>
            <person name="Greally J.M."/>
            <person name="Gu W."/>
            <person name="Hore T.A."/>
            <person name="Huttley G.A."/>
            <person name="Kleber M."/>
            <person name="Jirtle R.L."/>
            <person name="Koina E."/>
            <person name="Lee J.T."/>
            <person name="Mahony S."/>
            <person name="Marra M.A."/>
            <person name="Miller R.D."/>
            <person name="Nicholls R.D."/>
            <person name="Oda M."/>
            <person name="Papenfuss A.T."/>
            <person name="Parra Z.E."/>
            <person name="Pollock D.D."/>
            <person name="Ray D.A."/>
            <person name="Schein J.E."/>
            <person name="Speed T.P."/>
            <person name="Thompson K."/>
            <person name="VandeBerg J.L."/>
            <person name="Wade C.M."/>
            <person name="Walker J.A."/>
            <person name="Waters P.D."/>
            <person name="Webber C."/>
            <person name="Weidman J.R."/>
            <person name="Xie X."/>
            <person name="Zody M.C."/>
            <person name="Baldwin J."/>
            <person name="Abdouelleil A."/>
            <person name="Abdulkadir J."/>
            <person name="Abebe A."/>
            <person name="Abera B."/>
            <person name="Abreu J."/>
            <person name="Acer S.C."/>
            <person name="Aftuck L."/>
            <person name="Alexander A."/>
            <person name="An P."/>
            <person name="Anderson E."/>
            <person name="Anderson S."/>
            <person name="Arachi H."/>
            <person name="Azer M."/>
            <person name="Bachantsang P."/>
            <person name="Barry A."/>
            <person name="Bayul T."/>
            <person name="Berlin A."/>
            <person name="Bessette D."/>
            <person name="Bloom T."/>
            <person name="Bloom T."/>
            <person name="Boguslavskiy L."/>
            <person name="Bonnet C."/>
            <person name="Boukhgalter B."/>
            <person name="Bourzgui I."/>
            <person name="Brown A."/>
            <person name="Cahill P."/>
            <person name="Channer S."/>
            <person name="Cheshatsang Y."/>
            <person name="Chuda L."/>
            <person name="Citroen M."/>
            <person name="Collymore A."/>
            <person name="Cooke P."/>
            <person name="Costello M."/>
            <person name="D'Aco K."/>
            <person name="Daza R."/>
            <person name="De Haan G."/>
            <person name="DeGray S."/>
            <person name="DeMaso C."/>
            <person name="Dhargay N."/>
            <person name="Dooley K."/>
            <person name="Dooley E."/>
            <person name="Doricent M."/>
            <person name="Dorje P."/>
            <person name="Dorjee K."/>
            <person name="Dupes A."/>
            <person name="Elong R."/>
            <person name="Falk J."/>
            <person name="Farina A."/>
            <person name="Faro S."/>
            <person name="Ferguson D."/>
            <person name="Fisher S."/>
            <person name="Foley C.D."/>
            <person name="Franke A."/>
            <person name="Friedrich D."/>
            <person name="Gadbois L."/>
            <person name="Gearin G."/>
            <person name="Gearin C.R."/>
            <person name="Giannoukos G."/>
            <person name="Goode T."/>
            <person name="Graham J."/>
            <person name="Grandbois E."/>
            <person name="Grewal S."/>
            <person name="Gyaltsen K."/>
            <person name="Hafez N."/>
            <person name="Hagos B."/>
            <person name="Hall J."/>
            <person name="Henson C."/>
            <person name="Hollinger A."/>
            <person name="Honan T."/>
            <person name="Huard M.D."/>
            <person name="Hughes L."/>
            <person name="Hurhula B."/>
            <person name="Husby M.E."/>
            <person name="Kamat A."/>
            <person name="Kanga B."/>
            <person name="Kashin S."/>
            <person name="Khazanovich D."/>
            <person name="Kisner P."/>
            <person name="Lance K."/>
            <person name="Lara M."/>
            <person name="Lee W."/>
            <person name="Lennon N."/>
            <person name="Letendre F."/>
            <person name="LeVine R."/>
            <person name="Lipovsky A."/>
            <person name="Liu X."/>
            <person name="Liu J."/>
            <person name="Liu S."/>
            <person name="Lokyitsang T."/>
            <person name="Lokyitsang Y."/>
            <person name="Lubonja R."/>
            <person name="Lui A."/>
            <person name="MacDonald P."/>
            <person name="Magnisalis V."/>
            <person name="Maru K."/>
            <person name="Matthews C."/>
            <person name="McCusker W."/>
            <person name="McDonough S."/>
            <person name="Mehta T."/>
            <person name="Meldrim J."/>
            <person name="Meneus L."/>
            <person name="Mihai O."/>
            <person name="Mihalev A."/>
            <person name="Mihova T."/>
            <person name="Mittelman R."/>
            <person name="Mlenga V."/>
            <person name="Montmayeur A."/>
            <person name="Mulrain L."/>
            <person name="Navidi A."/>
            <person name="Naylor J."/>
            <person name="Negash T."/>
            <person name="Nguyen T."/>
            <person name="Nguyen N."/>
            <person name="Nicol R."/>
            <person name="Norbu C."/>
            <person name="Norbu N."/>
            <person name="Novod N."/>
            <person name="O'Neill B."/>
            <person name="Osman S."/>
            <person name="Markiewicz E."/>
            <person name="Oyono O.L."/>
            <person name="Patti C."/>
            <person name="Phunkhang P."/>
            <person name="Pierre F."/>
            <person name="Priest M."/>
            <person name="Raghuraman S."/>
            <person name="Rege F."/>
            <person name="Reyes R."/>
            <person name="Rise C."/>
            <person name="Rogov P."/>
            <person name="Ross K."/>
            <person name="Ryan E."/>
            <person name="Settipalli S."/>
            <person name="Shea T."/>
            <person name="Sherpa N."/>
            <person name="Shi L."/>
            <person name="Shih D."/>
            <person name="Sparrow T."/>
            <person name="Spaulding J."/>
            <person name="Stalker J."/>
            <person name="Stange-Thomann N."/>
            <person name="Stavropoulos S."/>
            <person name="Stone C."/>
            <person name="Strader C."/>
            <person name="Tesfaye S."/>
            <person name="Thomson T."/>
            <person name="Thoulutsang Y."/>
            <person name="Thoulutsang D."/>
            <person name="Topham K."/>
            <person name="Topping I."/>
            <person name="Tsamla T."/>
            <person name="Vassiliev H."/>
            <person name="Vo A."/>
            <person name="Wangchuk T."/>
            <person name="Wangdi T."/>
            <person name="Weiand M."/>
            <person name="Wilkinson J."/>
            <person name="Wilson A."/>
            <person name="Yadav S."/>
            <person name="Young G."/>
            <person name="Yu Q."/>
            <person name="Zembek L."/>
            <person name="Zhong D."/>
            <person name="Zimmer A."/>
            <person name="Zwirko Z."/>
            <person name="Jaffe D.B."/>
            <person name="Alvarez P."/>
            <person name="Brockman W."/>
            <person name="Butler J."/>
            <person name="Chin C."/>
            <person name="Gnerre S."/>
            <person name="MacCallum I."/>
            <person name="Graves J.A."/>
            <person name="Ponting C.P."/>
            <person name="Breen M."/>
            <person name="Samollow P.B."/>
            <person name="Lander E.S."/>
            <person name="Lindblad-Toh K."/>
        </authorList>
    </citation>
    <scope>NUCLEOTIDE SEQUENCE [LARGE SCALE GENOMIC DNA]</scope>
</reference>
<evidence type="ECO:0000256" key="4">
    <source>
        <dbReference type="ARBA" id="ARBA00023098"/>
    </source>
</evidence>
<dbReference type="OMA" id="THLEFVY"/>
<evidence type="ECO:0000256" key="6">
    <source>
        <dbReference type="PIRNR" id="PIRNR000862"/>
    </source>
</evidence>
<feature type="domain" description="AB hydrolase-1" evidence="9">
    <location>
        <begin position="131"/>
        <end position="375"/>
    </location>
</feature>
<comment type="similarity">
    <text evidence="1 6">Belongs to the AB hydrolase superfamily. Lipase family.</text>
</comment>
<evidence type="ECO:0000256" key="2">
    <source>
        <dbReference type="ARBA" id="ARBA00022729"/>
    </source>
</evidence>
<feature type="signal peptide" evidence="8">
    <location>
        <begin position="1"/>
        <end position="20"/>
    </location>
</feature>
<reference evidence="11" key="3">
    <citation type="submission" date="2025-09" db="UniProtKB">
        <authorList>
            <consortium name="Ensembl"/>
        </authorList>
    </citation>
    <scope>IDENTIFICATION</scope>
</reference>
<feature type="chain" id="PRO_5003356885" description="Lipase" evidence="8">
    <location>
        <begin position="21"/>
        <end position="397"/>
    </location>
</feature>
<keyword evidence="5" id="KW-0325">Glycoprotein</keyword>
<feature type="active site" description="Charge relay system" evidence="7">
    <location>
        <position position="370"/>
    </location>
</feature>
<feature type="active site" description="Nucleophile" evidence="7">
    <location>
        <position position="170"/>
    </location>
</feature>
<dbReference type="eggNOG" id="KOG2624">
    <property type="taxonomic scope" value="Eukaryota"/>
</dbReference>
<dbReference type="Pfam" id="PF04083">
    <property type="entry name" value="Abhydro_lipase"/>
    <property type="match status" value="1"/>
</dbReference>
<evidence type="ECO:0000259" key="10">
    <source>
        <dbReference type="Pfam" id="PF04083"/>
    </source>
</evidence>
<dbReference type="SUPFAM" id="SSF53474">
    <property type="entry name" value="alpha/beta-Hydrolases"/>
    <property type="match status" value="1"/>
</dbReference>
<keyword evidence="3 6" id="KW-0442">Lipid degradation</keyword>
<evidence type="ECO:0000313" key="12">
    <source>
        <dbReference type="Proteomes" id="UP000002280"/>
    </source>
</evidence>
<evidence type="ECO:0000256" key="8">
    <source>
        <dbReference type="SAM" id="SignalP"/>
    </source>
</evidence>
<name>F7E7P9_MONDO</name>
<dbReference type="Bgee" id="ENSMODG00000016557">
    <property type="expression patterns" value="Expressed in placenta and 9 other cell types or tissues"/>
</dbReference>
<evidence type="ECO:0000256" key="3">
    <source>
        <dbReference type="ARBA" id="ARBA00022963"/>
    </source>
</evidence>
<evidence type="ECO:0000256" key="1">
    <source>
        <dbReference type="ARBA" id="ARBA00010701"/>
    </source>
</evidence>
<dbReference type="InterPro" id="IPR029058">
    <property type="entry name" value="AB_hydrolase_fold"/>
</dbReference>
<dbReference type="GO" id="GO:0016042">
    <property type="term" value="P:lipid catabolic process"/>
    <property type="evidence" value="ECO:0007669"/>
    <property type="project" value="UniProtKB-KW"/>
</dbReference>
<sequence>MLRRLPVIACWMLIIGVTNGSSLKSKIPKNPEAYMNISQMISYWNYPNEQYDIVTKDGYILDLYRIPHGKGGSEGTGVPQSIVWLHNGRCQPGEWRCGGRGSALCILLPVSLPTNIHLWKSRCCSQDLPPASCLSFFGSFDEMAKYDLPATIDFIVKKTGQEQLYYVGHSQGTTIGFILFSIDPKLAQRIKMFFGLAPVVFLKGSKNPPTKIYPFLEAVVKAVLCEKRILPHTKFNRFLGTKICSLQIFRWLCEKIFLDFISDDYRNLNMSRLDVFLSNLPGGTSIQNIVHWGQIVTSGHLQAFDWKKPALNMAHYNQVTPPLYNVTLMRTPTALWSGGTDVVADPTDVDSLLSILPNLVYHKRIPHYTHLDFCFGVDSHLLIFYEILDMIKKNMQT</sequence>
<keyword evidence="6" id="KW-0378">Hydrolase</keyword>
<dbReference type="Ensembl" id="ENSMODT00000021022.2">
    <property type="protein sequence ID" value="ENSMODP00000020655.2"/>
    <property type="gene ID" value="ENSMODG00000016557.4"/>
</dbReference>
<dbReference type="GO" id="GO:0004806">
    <property type="term" value="F:triacylglycerol lipase activity"/>
    <property type="evidence" value="ECO:0000318"/>
    <property type="project" value="GO_Central"/>
</dbReference>
<dbReference type="GeneTree" id="ENSGT00940000160031"/>
<evidence type="ECO:0000259" key="9">
    <source>
        <dbReference type="Pfam" id="PF00561"/>
    </source>
</evidence>
<feature type="active site" description="Charge relay system" evidence="7">
    <location>
        <position position="341"/>
    </location>
</feature>
<accession>F7E7P9</accession>
<organism evidence="11 12">
    <name type="scientific">Monodelphis domestica</name>
    <name type="common">Gray short-tailed opossum</name>
    <dbReference type="NCBI Taxonomy" id="13616"/>
    <lineage>
        <taxon>Eukaryota</taxon>
        <taxon>Metazoa</taxon>
        <taxon>Chordata</taxon>
        <taxon>Craniata</taxon>
        <taxon>Vertebrata</taxon>
        <taxon>Euteleostomi</taxon>
        <taxon>Mammalia</taxon>
        <taxon>Metatheria</taxon>
        <taxon>Didelphimorphia</taxon>
        <taxon>Didelphidae</taxon>
        <taxon>Monodelphis</taxon>
    </lineage>
</organism>
<evidence type="ECO:0000256" key="5">
    <source>
        <dbReference type="ARBA" id="ARBA00023180"/>
    </source>
</evidence>
<dbReference type="InterPro" id="IPR025483">
    <property type="entry name" value="Lipase_euk"/>
</dbReference>
<protein>
    <recommendedName>
        <fullName evidence="6">Lipase</fullName>
    </recommendedName>
</protein>
<dbReference type="PIRSF" id="PIRSF000862">
    <property type="entry name" value="Steryl_ester_lip"/>
    <property type="match status" value="1"/>
</dbReference>
<dbReference type="PANTHER" id="PTHR11005">
    <property type="entry name" value="LYSOSOMAL ACID LIPASE-RELATED"/>
    <property type="match status" value="1"/>
</dbReference>
<dbReference type="Pfam" id="PF00561">
    <property type="entry name" value="Abhydrolase_1"/>
    <property type="match status" value="1"/>
</dbReference>
<dbReference type="Proteomes" id="UP000002280">
    <property type="component" value="Chromosome 1"/>
</dbReference>
<reference evidence="11" key="2">
    <citation type="submission" date="2025-08" db="UniProtKB">
        <authorList>
            <consortium name="Ensembl"/>
        </authorList>
    </citation>
    <scope>IDENTIFICATION</scope>
</reference>
<keyword evidence="2 8" id="KW-0732">Signal</keyword>
<dbReference type="ExpressionAtlas" id="F7E7P9">
    <property type="expression patterns" value="baseline"/>
</dbReference>
<dbReference type="InterPro" id="IPR006693">
    <property type="entry name" value="AB_hydrolase_lipase"/>
</dbReference>
<dbReference type="AlphaFoldDB" id="F7E7P9"/>
<proteinExistence type="inferred from homology"/>